<evidence type="ECO:0000259" key="3">
    <source>
        <dbReference type="SMART" id="SM00922"/>
    </source>
</evidence>
<sequence>MITTIETIRPAIQPNLLFVLLHDGDGNVGLGEAFFGSRTVEAYIHESAAEVLLTEPDCAPERIAKALTPYTGFQGAGAEVRGNGAIDLALWDLLGKRAGLPLVALFGGPVRAWLPIYNTCAGPGYVSTSTRQNSDNWGVRRDGADRSLEDLDGFLTRPAELARELYGEGIRGMKVWPFDRAAEATGGTHISPGDLADGIRVIDAIRSEVGNEMNLMVELHGLWSRPAAATIIHALTPYQPFWVEDPIRPDAADALAALAAEADVPIATGETVVGRRGFLPLLASGAVDVATVDVQWTGGLTEARKVASLADTYGIPVAPHDCTGPATLAACVHLVLSAPNGLVQETVRAFLRTWYAELVEGVPEINDGEVVAPTAPGHGVRLRPGVRDDPLNERRISRR</sequence>
<dbReference type="SUPFAM" id="SSF54826">
    <property type="entry name" value="Enolase N-terminal domain-like"/>
    <property type="match status" value="1"/>
</dbReference>
<dbReference type="PANTHER" id="PTHR48080:SF2">
    <property type="entry name" value="D-GALACTONATE DEHYDRATASE"/>
    <property type="match status" value="1"/>
</dbReference>
<protein>
    <submittedName>
        <fullName evidence="4 5">L-alanine-DL-glutamate epimerase</fullName>
    </submittedName>
</protein>
<evidence type="ECO:0000313" key="5">
    <source>
        <dbReference type="EMBL" id="SFH59745.1"/>
    </source>
</evidence>
<feature type="region of interest" description="Disordered" evidence="2">
    <location>
        <begin position="376"/>
        <end position="399"/>
    </location>
</feature>
<accession>A0A1I3BBQ8</accession>
<proteinExistence type="predicted"/>
<dbReference type="SFLD" id="SFLDS00001">
    <property type="entry name" value="Enolase"/>
    <property type="match status" value="1"/>
</dbReference>
<dbReference type="EMBL" id="JACBZA010000001">
    <property type="protein sequence ID" value="NYH86772.1"/>
    <property type="molecule type" value="Genomic_DNA"/>
</dbReference>
<dbReference type="InterPro" id="IPR034593">
    <property type="entry name" value="DgoD-like"/>
</dbReference>
<feature type="compositionally biased region" description="Basic and acidic residues" evidence="2">
    <location>
        <begin position="385"/>
        <end position="399"/>
    </location>
</feature>
<gene>
    <name evidence="4" type="ORF">FHR37_005623</name>
    <name evidence="5" type="ORF">SAMN05421678_12350</name>
</gene>
<dbReference type="Gene3D" id="3.20.20.120">
    <property type="entry name" value="Enolase-like C-terminal domain"/>
    <property type="match status" value="1"/>
</dbReference>
<dbReference type="PANTHER" id="PTHR48080">
    <property type="entry name" value="D-GALACTONATE DEHYDRATASE-RELATED"/>
    <property type="match status" value="1"/>
</dbReference>
<dbReference type="SUPFAM" id="SSF51604">
    <property type="entry name" value="Enolase C-terminal domain-like"/>
    <property type="match status" value="1"/>
</dbReference>
<evidence type="ECO:0000256" key="1">
    <source>
        <dbReference type="ARBA" id="ARBA00023239"/>
    </source>
</evidence>
<dbReference type="CDD" id="cd03316">
    <property type="entry name" value="MR_like"/>
    <property type="match status" value="1"/>
</dbReference>
<dbReference type="Gene3D" id="3.30.390.10">
    <property type="entry name" value="Enolase-like, N-terminal domain"/>
    <property type="match status" value="1"/>
</dbReference>
<evidence type="ECO:0000256" key="2">
    <source>
        <dbReference type="SAM" id="MobiDB-lite"/>
    </source>
</evidence>
<dbReference type="InterPro" id="IPR036849">
    <property type="entry name" value="Enolase-like_C_sf"/>
</dbReference>
<dbReference type="EMBL" id="FOOI01000023">
    <property type="protein sequence ID" value="SFH59745.1"/>
    <property type="molecule type" value="Genomic_DNA"/>
</dbReference>
<name>A0A1I3BBQ8_9ACTN</name>
<dbReference type="InterPro" id="IPR013342">
    <property type="entry name" value="Mandelate_racemase_C"/>
</dbReference>
<dbReference type="GO" id="GO:0016829">
    <property type="term" value="F:lyase activity"/>
    <property type="evidence" value="ECO:0007669"/>
    <property type="project" value="UniProtKB-KW"/>
</dbReference>
<dbReference type="Pfam" id="PF02746">
    <property type="entry name" value="MR_MLE_N"/>
    <property type="match status" value="1"/>
</dbReference>
<reference evidence="5 6" key="1">
    <citation type="submission" date="2016-10" db="EMBL/GenBank/DDBJ databases">
        <authorList>
            <person name="de Groot N.N."/>
        </authorList>
    </citation>
    <scope>NUCLEOTIDE SEQUENCE [LARGE SCALE GENOMIC DNA]</scope>
    <source>
        <strain evidence="5 6">CPCC 202808</strain>
    </source>
</reference>
<keyword evidence="7" id="KW-1185">Reference proteome</keyword>
<dbReference type="InterPro" id="IPR029017">
    <property type="entry name" value="Enolase-like_N"/>
</dbReference>
<reference evidence="4 7" key="2">
    <citation type="submission" date="2020-07" db="EMBL/GenBank/DDBJ databases">
        <title>Sequencing the genomes of 1000 actinobacteria strains.</title>
        <authorList>
            <person name="Klenk H.-P."/>
        </authorList>
    </citation>
    <scope>NUCLEOTIDE SEQUENCE [LARGE SCALE GENOMIC DNA]</scope>
    <source>
        <strain evidence="4 7">DSM 45117</strain>
    </source>
</reference>
<organism evidence="5 6">
    <name type="scientific">Actinopolymorpha cephalotaxi</name>
    <dbReference type="NCBI Taxonomy" id="504797"/>
    <lineage>
        <taxon>Bacteria</taxon>
        <taxon>Bacillati</taxon>
        <taxon>Actinomycetota</taxon>
        <taxon>Actinomycetes</taxon>
        <taxon>Propionibacteriales</taxon>
        <taxon>Actinopolymorphaceae</taxon>
        <taxon>Actinopolymorpha</taxon>
    </lineage>
</organism>
<feature type="domain" description="Mandelate racemase/muconate lactonizing enzyme C-terminal" evidence="3">
    <location>
        <begin position="158"/>
        <end position="265"/>
    </location>
</feature>
<dbReference type="STRING" id="504797.SAMN05421678_12350"/>
<evidence type="ECO:0000313" key="7">
    <source>
        <dbReference type="Proteomes" id="UP000533017"/>
    </source>
</evidence>
<dbReference type="SFLD" id="SFLDG00179">
    <property type="entry name" value="mandelate_racemase"/>
    <property type="match status" value="1"/>
</dbReference>
<dbReference type="Proteomes" id="UP000533017">
    <property type="component" value="Unassembled WGS sequence"/>
</dbReference>
<dbReference type="RefSeq" id="WP_202818394.1">
    <property type="nucleotide sequence ID" value="NZ_FOOI01000023.1"/>
</dbReference>
<dbReference type="SMART" id="SM00922">
    <property type="entry name" value="MR_MLE"/>
    <property type="match status" value="1"/>
</dbReference>
<keyword evidence="1" id="KW-0456">Lyase</keyword>
<dbReference type="InterPro" id="IPR029065">
    <property type="entry name" value="Enolase_C-like"/>
</dbReference>
<dbReference type="Pfam" id="PF13378">
    <property type="entry name" value="MR_MLE_C"/>
    <property type="match status" value="1"/>
</dbReference>
<dbReference type="Proteomes" id="UP000199052">
    <property type="component" value="Unassembled WGS sequence"/>
</dbReference>
<dbReference type="InterPro" id="IPR013341">
    <property type="entry name" value="Mandelate_racemase_N_dom"/>
</dbReference>
<dbReference type="AlphaFoldDB" id="A0A1I3BBQ8"/>
<evidence type="ECO:0000313" key="6">
    <source>
        <dbReference type="Proteomes" id="UP000199052"/>
    </source>
</evidence>
<evidence type="ECO:0000313" key="4">
    <source>
        <dbReference type="EMBL" id="NYH86772.1"/>
    </source>
</evidence>